<dbReference type="NCBIfam" id="TIGR00797">
    <property type="entry name" value="matE"/>
    <property type="match status" value="1"/>
</dbReference>
<feature type="transmembrane region" description="Helical" evidence="6">
    <location>
        <begin position="83"/>
        <end position="109"/>
    </location>
</feature>
<keyword evidence="4 6" id="KW-1133">Transmembrane helix</keyword>
<comment type="caution">
    <text evidence="7">The sequence shown here is derived from an EMBL/GenBank/DDBJ whole genome shotgun (WGS) entry which is preliminary data.</text>
</comment>
<evidence type="ECO:0000256" key="5">
    <source>
        <dbReference type="ARBA" id="ARBA00023136"/>
    </source>
</evidence>
<feature type="transmembrane region" description="Helical" evidence="6">
    <location>
        <begin position="238"/>
        <end position="257"/>
    </location>
</feature>
<proteinExistence type="inferred from homology"/>
<feature type="transmembrane region" description="Helical" evidence="6">
    <location>
        <begin position="157"/>
        <end position="178"/>
    </location>
</feature>
<organism evidence="7 8">
    <name type="scientific">Zooshikella ganghwensis</name>
    <dbReference type="NCBI Taxonomy" id="202772"/>
    <lineage>
        <taxon>Bacteria</taxon>
        <taxon>Pseudomonadati</taxon>
        <taxon>Pseudomonadota</taxon>
        <taxon>Gammaproteobacteria</taxon>
        <taxon>Oceanospirillales</taxon>
        <taxon>Zooshikellaceae</taxon>
        <taxon>Zooshikella</taxon>
    </lineage>
</organism>
<sequence>MKYIHNDVWRFAWPMIIANVTTPLLGLVDAAVLGHLPSPIYLGAVAIGASIFSCIYWSMGFFRMGTTGLVAQAYGARDSKSIIRILFQSIILAIVIGLLLILCAKPVFLLSTTFFQPSSLVSAELASYYFIRIYSAPAVLINFALLGWLIGMHKTRAPLYLMLLANSVNIVLDVFFVMGLGMTATGVALATVCADYLSMGFGLYLVTRVLREQIIQLDFSGIYYKAGFFQLLSVNRHLFFRSLSLLFCFAFFTAQGSRLGDTTLASNAILINFLLLISNGLDGFAHAAEALTGKAVGEKCKTLFKATVRTTGLWSAIMAIFFLLVFYMGGEVIIALLTDIDEIKQEASHYLPWLIALPLVAVWSYWMDGVFIGLARTGVMQNTTIAATLCFFLPIWYLAKPLGNHGLWLAFYAFSFARSALMCASYYLLDKKQKLVVWKNE</sequence>
<keyword evidence="5 6" id="KW-0472">Membrane</keyword>
<dbReference type="GO" id="GO:0005886">
    <property type="term" value="C:plasma membrane"/>
    <property type="evidence" value="ECO:0007669"/>
    <property type="project" value="TreeGrafter"/>
</dbReference>
<comment type="subcellular location">
    <subcellularLocation>
        <location evidence="1">Membrane</location>
        <topology evidence="1">Multi-pass membrane protein</topology>
    </subcellularLocation>
</comment>
<feature type="transmembrane region" description="Helical" evidence="6">
    <location>
        <begin position="12"/>
        <end position="34"/>
    </location>
</feature>
<feature type="transmembrane region" description="Helical" evidence="6">
    <location>
        <begin position="184"/>
        <end position="206"/>
    </location>
</feature>
<dbReference type="InterPro" id="IPR044644">
    <property type="entry name" value="DinF-like"/>
</dbReference>
<dbReference type="PANTHER" id="PTHR42893:SF46">
    <property type="entry name" value="PROTEIN DETOXIFICATION 44, CHLOROPLASTIC"/>
    <property type="match status" value="1"/>
</dbReference>
<protein>
    <submittedName>
        <fullName evidence="7">MATE family efflux transporter</fullName>
    </submittedName>
</protein>
<dbReference type="RefSeq" id="WP_094785632.1">
    <property type="nucleotide sequence ID" value="NZ_NDXW01000001.1"/>
</dbReference>
<keyword evidence="8" id="KW-1185">Reference proteome</keyword>
<dbReference type="CDD" id="cd13136">
    <property type="entry name" value="MATE_DinF_like"/>
    <property type="match status" value="1"/>
</dbReference>
<dbReference type="GO" id="GO:0042910">
    <property type="term" value="F:xenobiotic transmembrane transporter activity"/>
    <property type="evidence" value="ECO:0007669"/>
    <property type="project" value="InterPro"/>
</dbReference>
<gene>
    <name evidence="7" type="ORF">B9G39_00690</name>
</gene>
<feature type="transmembrane region" description="Helical" evidence="6">
    <location>
        <begin position="129"/>
        <end position="150"/>
    </location>
</feature>
<evidence type="ECO:0000256" key="3">
    <source>
        <dbReference type="ARBA" id="ARBA00022692"/>
    </source>
</evidence>
<comment type="similarity">
    <text evidence="2">Belongs to the multi antimicrobial extrusion (MATE) (TC 2.A.66.1) family.</text>
</comment>
<evidence type="ECO:0000313" key="7">
    <source>
        <dbReference type="EMBL" id="RDH42074.1"/>
    </source>
</evidence>
<evidence type="ECO:0000313" key="8">
    <source>
        <dbReference type="Proteomes" id="UP000257039"/>
    </source>
</evidence>
<evidence type="ECO:0000256" key="2">
    <source>
        <dbReference type="ARBA" id="ARBA00010199"/>
    </source>
</evidence>
<name>A0A4P9VI84_9GAMM</name>
<dbReference type="EMBL" id="NDXW01000001">
    <property type="protein sequence ID" value="RDH42074.1"/>
    <property type="molecule type" value="Genomic_DNA"/>
</dbReference>
<evidence type="ECO:0000256" key="1">
    <source>
        <dbReference type="ARBA" id="ARBA00004141"/>
    </source>
</evidence>
<evidence type="ECO:0000256" key="6">
    <source>
        <dbReference type="SAM" id="Phobius"/>
    </source>
</evidence>
<feature type="transmembrane region" description="Helical" evidence="6">
    <location>
        <begin position="405"/>
        <end position="429"/>
    </location>
</feature>
<dbReference type="Proteomes" id="UP000257039">
    <property type="component" value="Unassembled WGS sequence"/>
</dbReference>
<dbReference type="InterPro" id="IPR002528">
    <property type="entry name" value="MATE_fam"/>
</dbReference>
<dbReference type="GO" id="GO:0015297">
    <property type="term" value="F:antiporter activity"/>
    <property type="evidence" value="ECO:0007669"/>
    <property type="project" value="InterPro"/>
</dbReference>
<keyword evidence="3 6" id="KW-0812">Transmembrane</keyword>
<reference evidence="7 8" key="1">
    <citation type="submission" date="2017-04" db="EMBL/GenBank/DDBJ databases">
        <title>Draft genome sequence of Zooshikella ganghwensis VG4 isolated from Red Sea sediments.</title>
        <authorList>
            <person name="Rehman Z."/>
            <person name="Alam I."/>
            <person name="Kamau A."/>
            <person name="Bajic V."/>
            <person name="Leiknes T."/>
        </authorList>
    </citation>
    <scope>NUCLEOTIDE SEQUENCE [LARGE SCALE GENOMIC DNA]</scope>
    <source>
        <strain evidence="7 8">VG4</strain>
    </source>
</reference>
<evidence type="ECO:0000256" key="4">
    <source>
        <dbReference type="ARBA" id="ARBA00022989"/>
    </source>
</evidence>
<accession>A0A4P9VI84</accession>
<dbReference type="Pfam" id="PF01554">
    <property type="entry name" value="MatE"/>
    <property type="match status" value="2"/>
</dbReference>
<feature type="transmembrane region" description="Helical" evidence="6">
    <location>
        <begin position="350"/>
        <end position="367"/>
    </location>
</feature>
<feature type="transmembrane region" description="Helical" evidence="6">
    <location>
        <begin position="269"/>
        <end position="291"/>
    </location>
</feature>
<feature type="transmembrane region" description="Helical" evidence="6">
    <location>
        <begin position="40"/>
        <end position="62"/>
    </location>
</feature>
<feature type="transmembrane region" description="Helical" evidence="6">
    <location>
        <begin position="312"/>
        <end position="338"/>
    </location>
</feature>
<feature type="transmembrane region" description="Helical" evidence="6">
    <location>
        <begin position="379"/>
        <end position="399"/>
    </location>
</feature>
<dbReference type="AlphaFoldDB" id="A0A4P9VI84"/>
<dbReference type="PANTHER" id="PTHR42893">
    <property type="entry name" value="PROTEIN DETOXIFICATION 44, CHLOROPLASTIC-RELATED"/>
    <property type="match status" value="1"/>
</dbReference>